<dbReference type="AlphaFoldDB" id="A0A645EBT1"/>
<protein>
    <submittedName>
        <fullName evidence="1">Uncharacterized protein</fullName>
    </submittedName>
</protein>
<reference evidence="1" key="1">
    <citation type="submission" date="2019-08" db="EMBL/GenBank/DDBJ databases">
        <authorList>
            <person name="Kucharzyk K."/>
            <person name="Murdoch R.W."/>
            <person name="Higgins S."/>
            <person name="Loffler F."/>
        </authorList>
    </citation>
    <scope>NUCLEOTIDE SEQUENCE</scope>
</reference>
<sequence>MGRQQREDIEIGQVAAVGFGFDRIVILKFRQQLAIGAEFPAPQFGIAADLEGLLQGGNLGIAAVLNGDGLAVHYDLVSGRRRGVGGRERAAEGADAAVMERRFDSQQVVVGGIVVIHPDAGGRYGGRAAGCAA</sequence>
<proteinExistence type="predicted"/>
<comment type="caution">
    <text evidence="1">The sequence shown here is derived from an EMBL/GenBank/DDBJ whole genome shotgun (WGS) entry which is preliminary data.</text>
</comment>
<evidence type="ECO:0000313" key="1">
    <source>
        <dbReference type="EMBL" id="MPM99437.1"/>
    </source>
</evidence>
<gene>
    <name evidence="1" type="ORF">SDC9_146628</name>
</gene>
<accession>A0A645EBT1</accession>
<dbReference type="EMBL" id="VSSQ01045524">
    <property type="protein sequence ID" value="MPM99437.1"/>
    <property type="molecule type" value="Genomic_DNA"/>
</dbReference>
<name>A0A645EBT1_9ZZZZ</name>
<organism evidence="1">
    <name type="scientific">bioreactor metagenome</name>
    <dbReference type="NCBI Taxonomy" id="1076179"/>
    <lineage>
        <taxon>unclassified sequences</taxon>
        <taxon>metagenomes</taxon>
        <taxon>ecological metagenomes</taxon>
    </lineage>
</organism>